<accession>A0ACB9EAC3</accession>
<sequence>MTGASSRLLFILTNPSSLLHQLPIILFRLARRHSTTFPFTTLSAAAPNHHHRQNSLIPPKFCASFYSRGTNYAFQENNYHVPPSHPGPEWSRLIETLSVAGYSNGNSNSNIEDEFMANENLSKEFVAAANSCLAFARDRPEILGWLPRNDIEVMINDGYPLLFKSAHETERRMRYFLQTEGSDEATSVDLMKYILSYASNPERNIKEATESSVRSMLQEISNLINRGRASEQYEQMPRNLGPNITMKRGDWICTKCNFMNFARNTKCLECEEPRPQRQMTDGEWDCPRCNFFNYRRNTVCLKCECGRPDAAPLHGSNSGYVPSRHTQDTDKEDKTERWFKKVKELHGVTGPKNDISHDFPQIMPIHKEEKGLLDNKSKDQPFPPYQGTSSGFVPFPPDYFAKKDKQQQPNSIDSTIKPTNEIAYRNPNNATFDQNLVQETRNQFRLNEPKSETAYVSQQIPENMNGKSRCAGKSLEGSAVTEPDPLDMSEEAKAERWFKRVAQIKDISELSQIPDEDFPSIMPMRKGVNRFVVSKRKTPLERRLTSPQYRKNLRIMSSDPMKKEDD</sequence>
<organism evidence="1 2">
    <name type="scientific">Smallanthus sonchifolius</name>
    <dbReference type="NCBI Taxonomy" id="185202"/>
    <lineage>
        <taxon>Eukaryota</taxon>
        <taxon>Viridiplantae</taxon>
        <taxon>Streptophyta</taxon>
        <taxon>Embryophyta</taxon>
        <taxon>Tracheophyta</taxon>
        <taxon>Spermatophyta</taxon>
        <taxon>Magnoliopsida</taxon>
        <taxon>eudicotyledons</taxon>
        <taxon>Gunneridae</taxon>
        <taxon>Pentapetalae</taxon>
        <taxon>asterids</taxon>
        <taxon>campanulids</taxon>
        <taxon>Asterales</taxon>
        <taxon>Asteraceae</taxon>
        <taxon>Asteroideae</taxon>
        <taxon>Heliantheae alliance</taxon>
        <taxon>Millerieae</taxon>
        <taxon>Smallanthus</taxon>
    </lineage>
</organism>
<gene>
    <name evidence="1" type="ORF">L1987_55703</name>
</gene>
<evidence type="ECO:0000313" key="1">
    <source>
        <dbReference type="EMBL" id="KAI3755894.1"/>
    </source>
</evidence>
<keyword evidence="2" id="KW-1185">Reference proteome</keyword>
<evidence type="ECO:0000313" key="2">
    <source>
        <dbReference type="Proteomes" id="UP001056120"/>
    </source>
</evidence>
<reference evidence="2" key="1">
    <citation type="journal article" date="2022" name="Mol. Ecol. Resour.">
        <title>The genomes of chicory, endive, great burdock and yacon provide insights into Asteraceae palaeo-polyploidization history and plant inulin production.</title>
        <authorList>
            <person name="Fan W."/>
            <person name="Wang S."/>
            <person name="Wang H."/>
            <person name="Wang A."/>
            <person name="Jiang F."/>
            <person name="Liu H."/>
            <person name="Zhao H."/>
            <person name="Xu D."/>
            <person name="Zhang Y."/>
        </authorList>
    </citation>
    <scope>NUCLEOTIDE SEQUENCE [LARGE SCALE GENOMIC DNA]</scope>
    <source>
        <strain evidence="2">cv. Yunnan</strain>
    </source>
</reference>
<comment type="caution">
    <text evidence="1">The sequence shown here is derived from an EMBL/GenBank/DDBJ whole genome shotgun (WGS) entry which is preliminary data.</text>
</comment>
<proteinExistence type="predicted"/>
<protein>
    <submittedName>
        <fullName evidence="1">Uncharacterized protein</fullName>
    </submittedName>
</protein>
<dbReference type="Proteomes" id="UP001056120">
    <property type="component" value="Linkage Group LG18"/>
</dbReference>
<reference evidence="1 2" key="2">
    <citation type="journal article" date="2022" name="Mol. Ecol. Resour.">
        <title>The genomes of chicory, endive, great burdock and yacon provide insights into Asteraceae paleo-polyploidization history and plant inulin production.</title>
        <authorList>
            <person name="Fan W."/>
            <person name="Wang S."/>
            <person name="Wang H."/>
            <person name="Wang A."/>
            <person name="Jiang F."/>
            <person name="Liu H."/>
            <person name="Zhao H."/>
            <person name="Xu D."/>
            <person name="Zhang Y."/>
        </authorList>
    </citation>
    <scope>NUCLEOTIDE SEQUENCE [LARGE SCALE GENOMIC DNA]</scope>
    <source>
        <strain evidence="2">cv. Yunnan</strain>
        <tissue evidence="1">Leaves</tissue>
    </source>
</reference>
<name>A0ACB9EAC3_9ASTR</name>
<dbReference type="EMBL" id="CM042035">
    <property type="protein sequence ID" value="KAI3755894.1"/>
    <property type="molecule type" value="Genomic_DNA"/>
</dbReference>